<dbReference type="Pfam" id="PF02811">
    <property type="entry name" value="PHP"/>
    <property type="match status" value="1"/>
</dbReference>
<proteinExistence type="inferred from homology"/>
<keyword evidence="11" id="KW-1185">Reference proteome</keyword>
<evidence type="ECO:0000256" key="2">
    <source>
        <dbReference type="ARBA" id="ARBA00009152"/>
    </source>
</evidence>
<dbReference type="Proteomes" id="UP000009328">
    <property type="component" value="Unassembled WGS sequence"/>
</dbReference>
<evidence type="ECO:0000313" key="11">
    <source>
        <dbReference type="Proteomes" id="UP000009328"/>
    </source>
</evidence>
<dbReference type="InterPro" id="IPR016195">
    <property type="entry name" value="Pol/histidinol_Pase-like"/>
</dbReference>
<dbReference type="eggNOG" id="ENOG502RXUQ">
    <property type="taxonomic scope" value="Eukaryota"/>
</dbReference>
<evidence type="ECO:0000256" key="1">
    <source>
        <dbReference type="ARBA" id="ARBA00004970"/>
    </source>
</evidence>
<gene>
    <name evidence="10" type="ORF">BN7_2063</name>
</gene>
<evidence type="ECO:0000256" key="3">
    <source>
        <dbReference type="ARBA" id="ARBA00013085"/>
    </source>
</evidence>
<dbReference type="PANTHER" id="PTHR21039">
    <property type="entry name" value="HISTIDINOL PHOSPHATASE-RELATED"/>
    <property type="match status" value="1"/>
</dbReference>
<dbReference type="GO" id="GO:0000105">
    <property type="term" value="P:L-histidine biosynthetic process"/>
    <property type="evidence" value="ECO:0007669"/>
    <property type="project" value="UniProtKB-UniRule"/>
</dbReference>
<dbReference type="EMBL" id="CAIF01000048">
    <property type="protein sequence ID" value="CCH42519.1"/>
    <property type="molecule type" value="Genomic_DNA"/>
</dbReference>
<dbReference type="FunCoup" id="K0KMB4">
    <property type="interactions" value="128"/>
</dbReference>
<name>K0KMB4_WICCF</name>
<evidence type="ECO:0000256" key="7">
    <source>
        <dbReference type="ARBA" id="ARBA00049158"/>
    </source>
</evidence>
<keyword evidence="4 8" id="KW-0028">Amino-acid biosynthesis</keyword>
<dbReference type="GO" id="GO:0004401">
    <property type="term" value="F:histidinol-phosphatase activity"/>
    <property type="evidence" value="ECO:0007669"/>
    <property type="project" value="UniProtKB-UniRule"/>
</dbReference>
<comment type="catalytic activity">
    <reaction evidence="7 8">
        <text>L-histidinol phosphate + H2O = L-histidinol + phosphate</text>
        <dbReference type="Rhea" id="RHEA:14465"/>
        <dbReference type="ChEBI" id="CHEBI:15377"/>
        <dbReference type="ChEBI" id="CHEBI:43474"/>
        <dbReference type="ChEBI" id="CHEBI:57699"/>
        <dbReference type="ChEBI" id="CHEBI:57980"/>
        <dbReference type="EC" id="3.1.3.15"/>
    </reaction>
</comment>
<dbReference type="STRING" id="1206466.K0KMB4"/>
<protein>
    <recommendedName>
        <fullName evidence="3 8">Histidinol-phosphatase</fullName>
        <shortName evidence="8">HolPase</shortName>
        <ecNumber evidence="3 8">3.1.3.15</ecNumber>
    </recommendedName>
</protein>
<evidence type="ECO:0000256" key="5">
    <source>
        <dbReference type="ARBA" id="ARBA00022801"/>
    </source>
</evidence>
<dbReference type="GO" id="GO:0005737">
    <property type="term" value="C:cytoplasm"/>
    <property type="evidence" value="ECO:0007669"/>
    <property type="project" value="TreeGrafter"/>
</dbReference>
<evidence type="ECO:0000256" key="4">
    <source>
        <dbReference type="ARBA" id="ARBA00022605"/>
    </source>
</evidence>
<evidence type="ECO:0000259" key="9">
    <source>
        <dbReference type="Pfam" id="PF02811"/>
    </source>
</evidence>
<keyword evidence="6 8" id="KW-0368">Histidine biosynthesis</keyword>
<keyword evidence="5 8" id="KW-0378">Hydrolase</keyword>
<comment type="pathway">
    <text evidence="1 8">Amino-acid biosynthesis; L-histidine biosynthesis; L-histidine from 5-phospho-alpha-D-ribose 1-diphosphate: step 8/9.</text>
</comment>
<evidence type="ECO:0000256" key="8">
    <source>
        <dbReference type="RuleBase" id="RU366003"/>
    </source>
</evidence>
<comment type="similarity">
    <text evidence="2 8">Belongs to the PHP hydrolase family. HisK subfamily.</text>
</comment>
<dbReference type="UniPathway" id="UPA00031">
    <property type="reaction ID" value="UER00013"/>
</dbReference>
<dbReference type="Gene3D" id="3.20.20.140">
    <property type="entry name" value="Metal-dependent hydrolases"/>
    <property type="match status" value="1"/>
</dbReference>
<dbReference type="NCBIfam" id="TIGR01856">
    <property type="entry name" value="hisJ_fam"/>
    <property type="match status" value="1"/>
</dbReference>
<reference evidence="10 11" key="1">
    <citation type="journal article" date="2012" name="Eukaryot. Cell">
        <title>Draft genome sequence of Wickerhamomyces ciferrii NRRL Y-1031 F-60-10.</title>
        <authorList>
            <person name="Schneider J."/>
            <person name="Andrea H."/>
            <person name="Blom J."/>
            <person name="Jaenicke S."/>
            <person name="Ruckert C."/>
            <person name="Schorsch C."/>
            <person name="Szczepanowski R."/>
            <person name="Farwick M."/>
            <person name="Goesmann A."/>
            <person name="Puhler A."/>
            <person name="Schaffer S."/>
            <person name="Tauch A."/>
            <person name="Kohler T."/>
            <person name="Brinkrolf K."/>
        </authorList>
    </citation>
    <scope>NUCLEOTIDE SEQUENCE [LARGE SCALE GENOMIC DNA]</scope>
    <source>
        <strain evidence="11">ATCC 14091 / BCRC 22168 / CBS 111 / JCM 3599 / NBRC 0793 / NRRL Y-1031 F-60-10</strain>
    </source>
</reference>
<dbReference type="AlphaFoldDB" id="K0KMB4"/>
<dbReference type="InParanoid" id="K0KMB4"/>
<feature type="domain" description="PHP" evidence="9">
    <location>
        <begin position="4"/>
        <end position="228"/>
    </location>
</feature>
<dbReference type="CDD" id="cd12110">
    <property type="entry name" value="PHP_HisPPase_Hisj_like"/>
    <property type="match status" value="1"/>
</dbReference>
<accession>K0KMB4</accession>
<sequence>MHSHHSHSGDYVAHAQDTLESITQRAIDMGFETFCLTEHMPRLDNKFLYPEEEEQNFSISTLEDKFLNFHKHAIELQQDKIQQGSKTKFLVGLEVEGINEAHIDYTVEILSKHHFDMTVGSVHFVKEFPIDYGRPKWESARDASGGLRGLFKEYYALQSKVLTKLKPLIVGHFDLIRLFSHEDDLDETTGKFLKDIVIENDWPEVWEQIVENLKFIKSYGGILELNSAAIRKGWSTPYPRTDITNAAVKYGGGRFALSDDSHSIAQVGLNFHKVKDYIVNDIKVDSIFYLDLEDGKTVIKEKSIKEFTESSFWEQYK</sequence>
<comment type="caution">
    <text evidence="10">The sequence shown here is derived from an EMBL/GenBank/DDBJ whole genome shotgun (WGS) entry which is preliminary data.</text>
</comment>
<dbReference type="HOGENOM" id="CLU_054611_0_1_1"/>
<dbReference type="SUPFAM" id="SSF89550">
    <property type="entry name" value="PHP domain-like"/>
    <property type="match status" value="1"/>
</dbReference>
<dbReference type="InterPro" id="IPR010140">
    <property type="entry name" value="Histidinol_P_phosphatase_HisJ"/>
</dbReference>
<dbReference type="EC" id="3.1.3.15" evidence="3 8"/>
<evidence type="ECO:0000256" key="6">
    <source>
        <dbReference type="ARBA" id="ARBA00023102"/>
    </source>
</evidence>
<dbReference type="PANTHER" id="PTHR21039:SF0">
    <property type="entry name" value="HISTIDINOL-PHOSPHATASE"/>
    <property type="match status" value="1"/>
</dbReference>
<dbReference type="InterPro" id="IPR004013">
    <property type="entry name" value="PHP_dom"/>
</dbReference>
<evidence type="ECO:0000313" key="10">
    <source>
        <dbReference type="EMBL" id="CCH42519.1"/>
    </source>
</evidence>
<organism evidence="10 11">
    <name type="scientific">Wickerhamomyces ciferrii (strain ATCC 14091 / BCRC 22168 / CBS 111 / JCM 3599 / NBRC 0793 / NRRL Y-1031 F-60-10)</name>
    <name type="common">Yeast</name>
    <name type="synonym">Pichia ciferrii</name>
    <dbReference type="NCBI Taxonomy" id="1206466"/>
    <lineage>
        <taxon>Eukaryota</taxon>
        <taxon>Fungi</taxon>
        <taxon>Dikarya</taxon>
        <taxon>Ascomycota</taxon>
        <taxon>Saccharomycotina</taxon>
        <taxon>Saccharomycetes</taxon>
        <taxon>Phaffomycetales</taxon>
        <taxon>Wickerhamomycetaceae</taxon>
        <taxon>Wickerhamomyces</taxon>
    </lineage>
</organism>